<gene>
    <name evidence="1" type="ORF">LREN565_1600</name>
</gene>
<sequence>MIIALTQATKLVLIHDNGPDKMTPKTIATAPVVNNGTTSKGIADFQASPTLIFRHQRAT</sequence>
<proteinExistence type="predicted"/>
<dbReference type="AlphaFoldDB" id="A0A1K2I8B1"/>
<name>A0A1K2I8B1_9LACO</name>
<accession>A0A1K2I8B1</accession>
<reference evidence="1" key="1">
    <citation type="submission" date="2016-11" db="EMBL/GenBank/DDBJ databases">
        <authorList>
            <person name="Jaros S."/>
            <person name="Januszkiewicz K."/>
            <person name="Wedrychowicz H."/>
        </authorList>
    </citation>
    <scope>NUCLEOTIDE SEQUENCE</scope>
    <source>
        <strain evidence="1">ACA-DC 565</strain>
    </source>
</reference>
<organism evidence="1">
    <name type="scientific">Loigolactobacillus rennini</name>
    <dbReference type="NCBI Taxonomy" id="238013"/>
    <lineage>
        <taxon>Bacteria</taxon>
        <taxon>Bacillati</taxon>
        <taxon>Bacillota</taxon>
        <taxon>Bacilli</taxon>
        <taxon>Lactobacillales</taxon>
        <taxon>Lactobacillaceae</taxon>
        <taxon>Loigolactobacillus</taxon>
    </lineage>
</organism>
<evidence type="ECO:0000313" key="1">
    <source>
        <dbReference type="EMBL" id="SFZ88487.1"/>
    </source>
</evidence>
<dbReference type="EMBL" id="LT634362">
    <property type="protein sequence ID" value="SFZ88487.1"/>
    <property type="molecule type" value="Genomic_DNA"/>
</dbReference>
<protein>
    <submittedName>
        <fullName evidence="1">Uncharacterized protein</fullName>
    </submittedName>
</protein>